<protein>
    <submittedName>
        <fullName evidence="2">Uncharacterized protein</fullName>
    </submittedName>
</protein>
<evidence type="ECO:0000313" key="3">
    <source>
        <dbReference type="Proteomes" id="UP000310108"/>
    </source>
</evidence>
<evidence type="ECO:0000313" key="2">
    <source>
        <dbReference type="EMBL" id="TKW49467.1"/>
    </source>
</evidence>
<reference evidence="2 3" key="1">
    <citation type="journal article" date="2019" name="PLoS ONE">
        <title>Comparative genome analysis indicates high evolutionary potential of pathogenicity genes in Colletotrichum tanaceti.</title>
        <authorList>
            <person name="Lelwala R.V."/>
            <person name="Korhonen P.K."/>
            <person name="Young N.D."/>
            <person name="Scott J.B."/>
            <person name="Ades P.A."/>
            <person name="Gasser R.B."/>
            <person name="Taylor P.W.J."/>
        </authorList>
    </citation>
    <scope>NUCLEOTIDE SEQUENCE [LARGE SCALE GENOMIC DNA]</scope>
    <source>
        <strain evidence="2">BRIP57314</strain>
    </source>
</reference>
<sequence length="780" mass="79673">MKSDLEHPAVLVLLNKGLVDLDLEPILQVRPDILPLELLPPIDAHKTDDIALQDGDGRPDGDAAVDDARLREEDGVKRLVRLREAHVGPADDLALDEPVGGAEDGLAVGPDPPARLAQVVGLGLDDGAVGARADVEQKVAVLGRHVDERVDDGGGVHVLLGPGGAVVAVAVGVHAAVALPLAALRRGEGLVLGGVEVGGLGDAAARVDGHLPALGPRPVPPGRREPGGAVGRPAVAPHDVRAVVVRERLHLRHHEVRHEVVDGHAAGVRLGLAGVGVRRQGAGPRDGRRRRGLHEAVRAKVRVEPLGQREVGAALQRRLVRGGGVEELAEQVPLGAVVDGGAVRGRPGVEEGEAVVVLGRDDEVLGAGVGEQVDPRLGVEPRGVEVREGVVVRPVGAVGREPVAVKVGAVALRVVGRVPPVPLGVALVGRRVAPARDGVGAPVDEDAELGVVEPPGALVPGEAAGVRRPRRQADVHAVDRDRPARDAVVDAHGDADGAVGRALDADDDDLLVAGAEPPQVSGADGAETGAAAGEGHVEAVARDALGPGVVDRDLDDLRPAGVAEPLLRRPDGLHADVRALAPQRDGEDVEAALGGVVPHRQGDGAQPLAGRQGRGALKDVGRVEVGAVGREAAREDHLAAVDGQEAEPVERAQLVPGGGVVGEGEGHVAADRRALDVPRDEERGREVIAAAAAAVAAAGSIVLRRHGEGLAGADDVVGFCGAGVSGERVPDPRIRGGELGADGHRRGERLVEGVEGRLAGSGAEGFVVEEGGQVEWHGFL</sequence>
<dbReference type="Proteomes" id="UP000310108">
    <property type="component" value="Unassembled WGS sequence"/>
</dbReference>
<name>A0A4U6X7L0_9PEZI</name>
<organism evidence="2 3">
    <name type="scientific">Colletotrichum tanaceti</name>
    <dbReference type="NCBI Taxonomy" id="1306861"/>
    <lineage>
        <taxon>Eukaryota</taxon>
        <taxon>Fungi</taxon>
        <taxon>Dikarya</taxon>
        <taxon>Ascomycota</taxon>
        <taxon>Pezizomycotina</taxon>
        <taxon>Sordariomycetes</taxon>
        <taxon>Hypocreomycetidae</taxon>
        <taxon>Glomerellales</taxon>
        <taxon>Glomerellaceae</taxon>
        <taxon>Colletotrichum</taxon>
        <taxon>Colletotrichum destructivum species complex</taxon>
    </lineage>
</organism>
<gene>
    <name evidence="2" type="ORF">CTA1_456</name>
</gene>
<comment type="caution">
    <text evidence="2">The sequence shown here is derived from an EMBL/GenBank/DDBJ whole genome shotgun (WGS) entry which is preliminary data.</text>
</comment>
<keyword evidence="3" id="KW-1185">Reference proteome</keyword>
<evidence type="ECO:0000256" key="1">
    <source>
        <dbReference type="SAM" id="MobiDB-lite"/>
    </source>
</evidence>
<proteinExistence type="predicted"/>
<dbReference type="EMBL" id="PJEX01000537">
    <property type="protein sequence ID" value="TKW49467.1"/>
    <property type="molecule type" value="Genomic_DNA"/>
</dbReference>
<feature type="region of interest" description="Disordered" evidence="1">
    <location>
        <begin position="211"/>
        <end position="233"/>
    </location>
</feature>
<feature type="compositionally biased region" description="Basic and acidic residues" evidence="1">
    <location>
        <begin position="471"/>
        <end position="483"/>
    </location>
</feature>
<dbReference type="AlphaFoldDB" id="A0A4U6X7L0"/>
<feature type="region of interest" description="Disordered" evidence="1">
    <location>
        <begin position="454"/>
        <end position="483"/>
    </location>
</feature>
<accession>A0A4U6X7L0</accession>